<evidence type="ECO:0000313" key="1">
    <source>
        <dbReference type="EMBL" id="TCJ88527.1"/>
    </source>
</evidence>
<dbReference type="AlphaFoldDB" id="A0A4R1F2W0"/>
<sequence>MHGIIKFPGNPWPEGHPLKDFRLGVLLHGSRGDIPAKATLDLRFRSEDYCPPDHFEKMLAVSEAQREETSNWESISSWLNYGAAYATSIASHEDMVIADEETGFDIECLNDFARVIDPIPETISDDDNNYEIPAFHSHILSWDDMADHHMHIKRNPKSGLYDIYWKGKCGRSDIGNYRYQHEFELEVSDVPFGGYSGHKLSWQKQAKVSLEERDLELRSLLKSLVNNPGKMQFKTGHFPGRDQLLPD</sequence>
<comment type="caution">
    <text evidence="1">The sequence shown here is derived from an EMBL/GenBank/DDBJ whole genome shotgun (WGS) entry which is preliminary data.</text>
</comment>
<gene>
    <name evidence="1" type="ORF">EV695_0384</name>
</gene>
<proteinExistence type="predicted"/>
<reference evidence="1 2" key="1">
    <citation type="submission" date="2019-03" db="EMBL/GenBank/DDBJ databases">
        <title>Genomic Encyclopedia of Type Strains, Phase IV (KMG-IV): sequencing the most valuable type-strain genomes for metagenomic binning, comparative biology and taxonomic classification.</title>
        <authorList>
            <person name="Goeker M."/>
        </authorList>
    </citation>
    <scope>NUCLEOTIDE SEQUENCE [LARGE SCALE GENOMIC DNA]</scope>
    <source>
        <strain evidence="1 2">DSM 24830</strain>
    </source>
</reference>
<name>A0A4R1F2W0_9GAMM</name>
<dbReference type="EMBL" id="SMFQ01000002">
    <property type="protein sequence ID" value="TCJ88527.1"/>
    <property type="molecule type" value="Genomic_DNA"/>
</dbReference>
<evidence type="ECO:0000313" key="2">
    <source>
        <dbReference type="Proteomes" id="UP000294887"/>
    </source>
</evidence>
<dbReference type="Proteomes" id="UP000294887">
    <property type="component" value="Unassembled WGS sequence"/>
</dbReference>
<dbReference type="RefSeq" id="WP_131904221.1">
    <property type="nucleotide sequence ID" value="NZ_BAAAFU010000008.1"/>
</dbReference>
<keyword evidence="2" id="KW-1185">Reference proteome</keyword>
<accession>A0A4R1F2W0</accession>
<organism evidence="1 2">
    <name type="scientific">Cocleimonas flava</name>
    <dbReference type="NCBI Taxonomy" id="634765"/>
    <lineage>
        <taxon>Bacteria</taxon>
        <taxon>Pseudomonadati</taxon>
        <taxon>Pseudomonadota</taxon>
        <taxon>Gammaproteobacteria</taxon>
        <taxon>Thiotrichales</taxon>
        <taxon>Thiotrichaceae</taxon>
        <taxon>Cocleimonas</taxon>
    </lineage>
</organism>
<dbReference type="OrthoDB" id="3727885at2"/>
<protein>
    <submittedName>
        <fullName evidence="1">Uncharacterized protein</fullName>
    </submittedName>
</protein>